<organism evidence="2 3">
    <name type="scientific">Physocladia obscura</name>
    <dbReference type="NCBI Taxonomy" id="109957"/>
    <lineage>
        <taxon>Eukaryota</taxon>
        <taxon>Fungi</taxon>
        <taxon>Fungi incertae sedis</taxon>
        <taxon>Chytridiomycota</taxon>
        <taxon>Chytridiomycota incertae sedis</taxon>
        <taxon>Chytridiomycetes</taxon>
        <taxon>Chytridiales</taxon>
        <taxon>Chytriomycetaceae</taxon>
        <taxon>Physocladia</taxon>
    </lineage>
</organism>
<accession>A0AAD5SWI0</accession>
<feature type="region of interest" description="Disordered" evidence="1">
    <location>
        <begin position="1"/>
        <end position="103"/>
    </location>
</feature>
<keyword evidence="3" id="KW-1185">Reference proteome</keyword>
<evidence type="ECO:0000313" key="2">
    <source>
        <dbReference type="EMBL" id="KAJ3113819.1"/>
    </source>
</evidence>
<dbReference type="Proteomes" id="UP001211907">
    <property type="component" value="Unassembled WGS sequence"/>
</dbReference>
<protein>
    <submittedName>
        <fullName evidence="2">Uncharacterized protein</fullName>
    </submittedName>
</protein>
<evidence type="ECO:0000313" key="3">
    <source>
        <dbReference type="Proteomes" id="UP001211907"/>
    </source>
</evidence>
<feature type="compositionally biased region" description="Basic and acidic residues" evidence="1">
    <location>
        <begin position="7"/>
        <end position="19"/>
    </location>
</feature>
<reference evidence="2" key="1">
    <citation type="submission" date="2020-05" db="EMBL/GenBank/DDBJ databases">
        <title>Phylogenomic resolution of chytrid fungi.</title>
        <authorList>
            <person name="Stajich J.E."/>
            <person name="Amses K."/>
            <person name="Simmons R."/>
            <person name="Seto K."/>
            <person name="Myers J."/>
            <person name="Bonds A."/>
            <person name="Quandt C.A."/>
            <person name="Barry K."/>
            <person name="Liu P."/>
            <person name="Grigoriev I."/>
            <person name="Longcore J.E."/>
            <person name="James T.Y."/>
        </authorList>
    </citation>
    <scope>NUCLEOTIDE SEQUENCE</scope>
    <source>
        <strain evidence="2">JEL0513</strain>
    </source>
</reference>
<gene>
    <name evidence="2" type="ORF">HK100_001873</name>
</gene>
<name>A0AAD5SWI0_9FUNG</name>
<evidence type="ECO:0000256" key="1">
    <source>
        <dbReference type="SAM" id="MobiDB-lite"/>
    </source>
</evidence>
<feature type="compositionally biased region" description="Acidic residues" evidence="1">
    <location>
        <begin position="61"/>
        <end position="70"/>
    </location>
</feature>
<dbReference type="AlphaFoldDB" id="A0AAD5SWI0"/>
<sequence>MPLGKRTTGEQHQPVERPRGTNTHSDSDGENNQDDDEDSNSNGSDDDNNIKMHIPGNHDTDDSDNDENDENEKNGYNQGCGDSGMGINGNNSNDNTPPGFFEAQAPSVDDIISQRLTLIARHNLEPRIISSDGMPRP</sequence>
<feature type="compositionally biased region" description="Acidic residues" evidence="1">
    <location>
        <begin position="28"/>
        <end position="47"/>
    </location>
</feature>
<proteinExistence type="predicted"/>
<comment type="caution">
    <text evidence="2">The sequence shown here is derived from an EMBL/GenBank/DDBJ whole genome shotgun (WGS) entry which is preliminary data.</text>
</comment>
<feature type="non-terminal residue" evidence="2">
    <location>
        <position position="137"/>
    </location>
</feature>
<dbReference type="EMBL" id="JADGJH010001418">
    <property type="protein sequence ID" value="KAJ3113819.1"/>
    <property type="molecule type" value="Genomic_DNA"/>
</dbReference>